<evidence type="ECO:0000313" key="4">
    <source>
        <dbReference type="EMBL" id="OYN89372.1"/>
    </source>
</evidence>
<dbReference type="Gene3D" id="3.90.190.10">
    <property type="entry name" value="Protein tyrosine phosphatase superfamily"/>
    <property type="match status" value="1"/>
</dbReference>
<protein>
    <submittedName>
        <fullName evidence="3">Protein-tyrosine-phosphatase</fullName>
    </submittedName>
</protein>
<reference evidence="5 6" key="1">
    <citation type="submission" date="2017-07" db="EMBL/GenBank/DDBJ databases">
        <title>Draft whole genome sequences of clinical Proprionibacteriaceae strains.</title>
        <authorList>
            <person name="Bernier A.-M."/>
            <person name="Bernard K."/>
            <person name="Domingo M.-C."/>
        </authorList>
    </citation>
    <scope>NUCLEOTIDE SEQUENCE [LARGE SCALE GENOMIC DNA]</scope>
    <source>
        <strain evidence="4 5">NML 150081</strain>
        <strain evidence="3 6">NML 160184</strain>
    </source>
</reference>
<proteinExistence type="inferred from homology"/>
<dbReference type="Pfam" id="PF13350">
    <property type="entry name" value="Y_phosphatase3"/>
    <property type="match status" value="1"/>
</dbReference>
<organism evidence="3 6">
    <name type="scientific">Parenemella sanctibonifatiensis</name>
    <dbReference type="NCBI Taxonomy" id="2016505"/>
    <lineage>
        <taxon>Bacteria</taxon>
        <taxon>Bacillati</taxon>
        <taxon>Actinomycetota</taxon>
        <taxon>Actinomycetes</taxon>
        <taxon>Propionibacteriales</taxon>
        <taxon>Propionibacteriaceae</taxon>
        <taxon>Parenemella</taxon>
    </lineage>
</organism>
<dbReference type="InterPro" id="IPR029021">
    <property type="entry name" value="Prot-tyrosine_phosphatase-like"/>
</dbReference>
<dbReference type="PROSITE" id="PS00383">
    <property type="entry name" value="TYR_PHOSPHATASE_1"/>
    <property type="match status" value="1"/>
</dbReference>
<comment type="caution">
    <text evidence="3">The sequence shown here is derived from an EMBL/GenBank/DDBJ whole genome shotgun (WGS) entry which is preliminary data.</text>
</comment>
<name>A0A255EIW0_9ACTN</name>
<dbReference type="SUPFAM" id="SSF52799">
    <property type="entry name" value="(Phosphotyrosine protein) phosphatases II"/>
    <property type="match status" value="1"/>
</dbReference>
<dbReference type="EMBL" id="NMVI01000014">
    <property type="protein sequence ID" value="OYN88073.1"/>
    <property type="molecule type" value="Genomic_DNA"/>
</dbReference>
<dbReference type="Proteomes" id="UP000216533">
    <property type="component" value="Unassembled WGS sequence"/>
</dbReference>
<sequence>MPQWIELEGLSNLRDVGGTPLVSGGEVRSGQLLRSDNLQDLTADDIAQLRELGLRDVIDLRSAFERHHVGISPLVDEDGMTVHPLSYLNEVGLEGVTNLDEAAELIGNALPFQPRGSVPVTDPVVSTYLGFLADRPAEVLTALRIIAHGEGATLVHCAAGKDRTGVTIALALLLVGADPDAVVADYALSSERVPAVVERMMRNPIYGKGLAGRPMDSHLTRPETMQAFIDYIEAEYGPVSEGGLAQMMAGMGWTEEDQAALEARLVG</sequence>
<accession>A0A255EIW0</accession>
<evidence type="ECO:0000259" key="2">
    <source>
        <dbReference type="PROSITE" id="PS50056"/>
    </source>
</evidence>
<dbReference type="EMBL" id="NMVJ01000009">
    <property type="protein sequence ID" value="OYN89372.1"/>
    <property type="molecule type" value="Genomic_DNA"/>
</dbReference>
<evidence type="ECO:0000313" key="5">
    <source>
        <dbReference type="Proteomes" id="UP000216300"/>
    </source>
</evidence>
<keyword evidence="5" id="KW-1185">Reference proteome</keyword>
<comment type="similarity">
    <text evidence="1">Belongs to the protein-tyrosine phosphatase family.</text>
</comment>
<feature type="domain" description="Tyrosine specific protein phosphatases" evidence="2">
    <location>
        <begin position="137"/>
        <end position="173"/>
    </location>
</feature>
<evidence type="ECO:0000256" key="1">
    <source>
        <dbReference type="ARBA" id="ARBA00009580"/>
    </source>
</evidence>
<dbReference type="AlphaFoldDB" id="A0A255EIW0"/>
<dbReference type="Proteomes" id="UP000216300">
    <property type="component" value="Unassembled WGS sequence"/>
</dbReference>
<evidence type="ECO:0000313" key="6">
    <source>
        <dbReference type="Proteomes" id="UP000216533"/>
    </source>
</evidence>
<dbReference type="OrthoDB" id="1188001at2"/>
<evidence type="ECO:0000313" key="3">
    <source>
        <dbReference type="EMBL" id="OYN88073.1"/>
    </source>
</evidence>
<dbReference type="GO" id="GO:0004721">
    <property type="term" value="F:phosphoprotein phosphatase activity"/>
    <property type="evidence" value="ECO:0007669"/>
    <property type="project" value="InterPro"/>
</dbReference>
<dbReference type="PANTHER" id="PTHR31126:SF1">
    <property type="entry name" value="TYROSINE SPECIFIC PROTEIN PHOSPHATASES DOMAIN-CONTAINING PROTEIN"/>
    <property type="match status" value="1"/>
</dbReference>
<dbReference type="PANTHER" id="PTHR31126">
    <property type="entry name" value="TYROSINE-PROTEIN PHOSPHATASE"/>
    <property type="match status" value="1"/>
</dbReference>
<dbReference type="PROSITE" id="PS50056">
    <property type="entry name" value="TYR_PHOSPHATASE_2"/>
    <property type="match status" value="1"/>
</dbReference>
<gene>
    <name evidence="4" type="ORF">CGZ91_10735</name>
    <name evidence="3" type="ORF">CGZ92_05520</name>
</gene>
<dbReference type="RefSeq" id="WP_094450391.1">
    <property type="nucleotide sequence ID" value="NZ_NMVI01000014.1"/>
</dbReference>
<dbReference type="InterPro" id="IPR026893">
    <property type="entry name" value="Tyr/Ser_Pase_IphP-type"/>
</dbReference>
<dbReference type="InterPro" id="IPR016130">
    <property type="entry name" value="Tyr_Pase_AS"/>
</dbReference>
<dbReference type="InterPro" id="IPR000387">
    <property type="entry name" value="Tyr_Pase_dom"/>
</dbReference>
<accession>A0A255EIW8</accession>